<feature type="transmembrane region" description="Helical" evidence="7">
    <location>
        <begin position="248"/>
        <end position="269"/>
    </location>
</feature>
<sequence>MFKKMNFTKIIINVFIIAFMFIWILPTIGLLVTSFRPASEVSSTGWWTVLNSPLKFTQFTIENYQQVLNQGGMAYAFRNSFIIAIFGTALPVLVAAFAAFGLAKLQFRGRAVVYTIIVGLLVVPLQLTFIPVLKIYNALNLSGTFVGVWLAHTGYGLPFAVFMLHNFFSSLPDDLFEAAYIDGASIWTSFYKLALPLSVPAIASLVIFQFLWVWNDLLVALIYLGGFQEVAPLTVKLSSLVGSYGQNWHLLTSAAFISMVVPLIIFFALQRYFVRGILAGSVKG</sequence>
<keyword evidence="4 7" id="KW-0812">Transmembrane</keyword>
<keyword evidence="6 7" id="KW-0472">Membrane</keyword>
<keyword evidence="2 7" id="KW-0813">Transport</keyword>
<organism evidence="9 10">
    <name type="scientific">Halanaerobium kushneri</name>
    <dbReference type="NCBI Taxonomy" id="56779"/>
    <lineage>
        <taxon>Bacteria</taxon>
        <taxon>Bacillati</taxon>
        <taxon>Bacillota</taxon>
        <taxon>Clostridia</taxon>
        <taxon>Halanaerobiales</taxon>
        <taxon>Halanaerobiaceae</taxon>
        <taxon>Halanaerobium</taxon>
    </lineage>
</organism>
<keyword evidence="3" id="KW-1003">Cell membrane</keyword>
<name>A0A1N6YBC3_9FIRM</name>
<accession>A0A1N6YBC3</accession>
<comment type="subcellular location">
    <subcellularLocation>
        <location evidence="1 7">Cell membrane</location>
        <topology evidence="1 7">Multi-pass membrane protein</topology>
    </subcellularLocation>
</comment>
<feature type="transmembrane region" description="Helical" evidence="7">
    <location>
        <begin position="145"/>
        <end position="168"/>
    </location>
</feature>
<feature type="transmembrane region" description="Helical" evidence="7">
    <location>
        <begin position="12"/>
        <end position="32"/>
    </location>
</feature>
<dbReference type="OrthoDB" id="42677at2"/>
<feature type="transmembrane region" description="Helical" evidence="7">
    <location>
        <begin position="112"/>
        <end position="133"/>
    </location>
</feature>
<dbReference type="InterPro" id="IPR035906">
    <property type="entry name" value="MetI-like_sf"/>
</dbReference>
<feature type="transmembrane region" description="Helical" evidence="7">
    <location>
        <begin position="189"/>
        <end position="214"/>
    </location>
</feature>
<dbReference type="GO" id="GO:0005886">
    <property type="term" value="C:plasma membrane"/>
    <property type="evidence" value="ECO:0007669"/>
    <property type="project" value="UniProtKB-SubCell"/>
</dbReference>
<feature type="domain" description="ABC transmembrane type-1" evidence="8">
    <location>
        <begin position="77"/>
        <end position="269"/>
    </location>
</feature>
<feature type="transmembrane region" description="Helical" evidence="7">
    <location>
        <begin position="81"/>
        <end position="100"/>
    </location>
</feature>
<reference evidence="10" key="1">
    <citation type="submission" date="2017-01" db="EMBL/GenBank/DDBJ databases">
        <authorList>
            <person name="Varghese N."/>
            <person name="Submissions S."/>
        </authorList>
    </citation>
    <scope>NUCLEOTIDE SEQUENCE [LARGE SCALE GENOMIC DNA]</scope>
    <source>
        <strain evidence="10">ATCC 700103</strain>
    </source>
</reference>
<dbReference type="PANTHER" id="PTHR43744:SF4">
    <property type="entry name" value="OSMOPROTECTIVE COMPOUNDS UPTAKE PERMEASE PROTEIN GGTD"/>
    <property type="match status" value="1"/>
</dbReference>
<dbReference type="STRING" id="56779.SAMN05421834_1146"/>
<evidence type="ECO:0000256" key="6">
    <source>
        <dbReference type="ARBA" id="ARBA00023136"/>
    </source>
</evidence>
<dbReference type="AlphaFoldDB" id="A0A1N6YBC3"/>
<dbReference type="PANTHER" id="PTHR43744">
    <property type="entry name" value="ABC TRANSPORTER PERMEASE PROTEIN MG189-RELATED-RELATED"/>
    <property type="match status" value="1"/>
</dbReference>
<evidence type="ECO:0000313" key="10">
    <source>
        <dbReference type="Proteomes" id="UP000185669"/>
    </source>
</evidence>
<keyword evidence="5 7" id="KW-1133">Transmembrane helix</keyword>
<proteinExistence type="inferred from homology"/>
<evidence type="ECO:0000256" key="2">
    <source>
        <dbReference type="ARBA" id="ARBA00022448"/>
    </source>
</evidence>
<dbReference type="InterPro" id="IPR000515">
    <property type="entry name" value="MetI-like"/>
</dbReference>
<dbReference type="Proteomes" id="UP000185669">
    <property type="component" value="Unassembled WGS sequence"/>
</dbReference>
<gene>
    <name evidence="9" type="ORF">SAMN05421834_1146</name>
</gene>
<evidence type="ECO:0000313" key="9">
    <source>
        <dbReference type="EMBL" id="SIR11888.1"/>
    </source>
</evidence>
<evidence type="ECO:0000256" key="4">
    <source>
        <dbReference type="ARBA" id="ARBA00022692"/>
    </source>
</evidence>
<dbReference type="PROSITE" id="PS50928">
    <property type="entry name" value="ABC_TM1"/>
    <property type="match status" value="1"/>
</dbReference>
<evidence type="ECO:0000259" key="8">
    <source>
        <dbReference type="PROSITE" id="PS50928"/>
    </source>
</evidence>
<comment type="similarity">
    <text evidence="7">Belongs to the binding-protein-dependent transport system permease family.</text>
</comment>
<dbReference type="EMBL" id="FTNC01000014">
    <property type="protein sequence ID" value="SIR11888.1"/>
    <property type="molecule type" value="Genomic_DNA"/>
</dbReference>
<dbReference type="Gene3D" id="1.10.3720.10">
    <property type="entry name" value="MetI-like"/>
    <property type="match status" value="1"/>
</dbReference>
<dbReference type="Pfam" id="PF00528">
    <property type="entry name" value="BPD_transp_1"/>
    <property type="match status" value="1"/>
</dbReference>
<keyword evidence="10" id="KW-1185">Reference proteome</keyword>
<dbReference type="GO" id="GO:0055085">
    <property type="term" value="P:transmembrane transport"/>
    <property type="evidence" value="ECO:0007669"/>
    <property type="project" value="InterPro"/>
</dbReference>
<dbReference type="CDD" id="cd06261">
    <property type="entry name" value="TM_PBP2"/>
    <property type="match status" value="1"/>
</dbReference>
<evidence type="ECO:0000256" key="7">
    <source>
        <dbReference type="RuleBase" id="RU363032"/>
    </source>
</evidence>
<evidence type="ECO:0000256" key="3">
    <source>
        <dbReference type="ARBA" id="ARBA00022475"/>
    </source>
</evidence>
<evidence type="ECO:0000256" key="5">
    <source>
        <dbReference type="ARBA" id="ARBA00022989"/>
    </source>
</evidence>
<protein>
    <submittedName>
        <fullName evidence="9">Glucosylglycerol ABC transporter membrane protein</fullName>
    </submittedName>
</protein>
<dbReference type="RefSeq" id="WP_076545315.1">
    <property type="nucleotide sequence ID" value="NZ_FTNC01000014.1"/>
</dbReference>
<evidence type="ECO:0000256" key="1">
    <source>
        <dbReference type="ARBA" id="ARBA00004651"/>
    </source>
</evidence>
<dbReference type="SUPFAM" id="SSF161098">
    <property type="entry name" value="MetI-like"/>
    <property type="match status" value="1"/>
</dbReference>